<dbReference type="Proteomes" id="UP000642819">
    <property type="component" value="Unassembled WGS sequence"/>
</dbReference>
<organism evidence="3 4">
    <name type="scientific">Zhihengliuella salsuginis</name>
    <dbReference type="NCBI Taxonomy" id="578222"/>
    <lineage>
        <taxon>Bacteria</taxon>
        <taxon>Bacillati</taxon>
        <taxon>Actinomycetota</taxon>
        <taxon>Actinomycetes</taxon>
        <taxon>Micrococcales</taxon>
        <taxon>Micrococcaceae</taxon>
        <taxon>Zhihengliuella</taxon>
    </lineage>
</organism>
<dbReference type="RefSeq" id="WP_189348180.1">
    <property type="nucleotide sequence ID" value="NZ_BMXK01000001.1"/>
</dbReference>
<accession>A0ABQ3GAB2</accession>
<keyword evidence="2" id="KW-0732">Signal</keyword>
<comment type="caution">
    <text evidence="3">The sequence shown here is derived from an EMBL/GenBank/DDBJ whole genome shotgun (WGS) entry which is preliminary data.</text>
</comment>
<dbReference type="EMBL" id="BMXK01000001">
    <property type="protein sequence ID" value="GHC99314.1"/>
    <property type="molecule type" value="Genomic_DNA"/>
</dbReference>
<feature type="signal peptide" evidence="2">
    <location>
        <begin position="1"/>
        <end position="26"/>
    </location>
</feature>
<feature type="chain" id="PRO_5047047023" description="CHRD domain-containing protein" evidence="2">
    <location>
        <begin position="27"/>
        <end position="258"/>
    </location>
</feature>
<evidence type="ECO:0000256" key="2">
    <source>
        <dbReference type="SAM" id="SignalP"/>
    </source>
</evidence>
<keyword evidence="4" id="KW-1185">Reference proteome</keyword>
<feature type="transmembrane region" description="Helical" evidence="1">
    <location>
        <begin position="231"/>
        <end position="250"/>
    </location>
</feature>
<name>A0ABQ3GAB2_9MICC</name>
<evidence type="ECO:0000313" key="3">
    <source>
        <dbReference type="EMBL" id="GHC99314.1"/>
    </source>
</evidence>
<keyword evidence="1" id="KW-0472">Membrane</keyword>
<sequence>MKKLQLLAVPTLALGMLAAAATGASADTHAETYQAELEELNGSGGSGSTMIRISGDQATVSQEVSGLAETFDGNPYPHVQHIHITTDTQGQCPTPDADENGDGIVDTPEGGPSYGMVGTTLSTSGDTSAGAATDLTVAGMGGSFSFERTFTMNAETIEAIEAGNGTVVVHGLDPATLSEEAAGAMSTLAPELPLAATAPALCGTLTASQMDMPIGNPETGGGNTAGMDSEMIALGGGLVLVAAGAGVYMVRRRQAGQG</sequence>
<keyword evidence="1" id="KW-0812">Transmembrane</keyword>
<keyword evidence="1" id="KW-1133">Transmembrane helix</keyword>
<evidence type="ECO:0008006" key="5">
    <source>
        <dbReference type="Google" id="ProtNLM"/>
    </source>
</evidence>
<reference evidence="4" key="1">
    <citation type="journal article" date="2019" name="Int. J. Syst. Evol. Microbiol.">
        <title>The Global Catalogue of Microorganisms (GCM) 10K type strain sequencing project: providing services to taxonomists for standard genome sequencing and annotation.</title>
        <authorList>
            <consortium name="The Broad Institute Genomics Platform"/>
            <consortium name="The Broad Institute Genome Sequencing Center for Infectious Disease"/>
            <person name="Wu L."/>
            <person name="Ma J."/>
        </authorList>
    </citation>
    <scope>NUCLEOTIDE SEQUENCE [LARGE SCALE GENOMIC DNA]</scope>
    <source>
        <strain evidence="4">KCTC 19466</strain>
    </source>
</reference>
<proteinExistence type="predicted"/>
<evidence type="ECO:0000313" key="4">
    <source>
        <dbReference type="Proteomes" id="UP000642819"/>
    </source>
</evidence>
<gene>
    <name evidence="3" type="ORF">GCM10008096_01330</name>
</gene>
<protein>
    <recommendedName>
        <fullName evidence="5">CHRD domain-containing protein</fullName>
    </recommendedName>
</protein>
<evidence type="ECO:0000256" key="1">
    <source>
        <dbReference type="SAM" id="Phobius"/>
    </source>
</evidence>